<evidence type="ECO:0000313" key="2">
    <source>
        <dbReference type="Proteomes" id="UP000886520"/>
    </source>
</evidence>
<accession>A0A9D4UUT0</accession>
<sequence>MVQPDCVDPWRCKKSMHGGLQASDRYIGQVFDGAREQVHRDGALASRSCEGFLLLQVTEANGNIPRLRTTQGVLDTGSMRLMIWDFERNAHLDHHLSRQRSCPPGTILVERFLFIYGHKDLELYFDSAMACAQSRSERPAISMTIGLVQKRVKVNLA</sequence>
<keyword evidence="2" id="KW-1185">Reference proteome</keyword>
<organism evidence="1 2">
    <name type="scientific">Adiantum capillus-veneris</name>
    <name type="common">Maidenhair fern</name>
    <dbReference type="NCBI Taxonomy" id="13818"/>
    <lineage>
        <taxon>Eukaryota</taxon>
        <taxon>Viridiplantae</taxon>
        <taxon>Streptophyta</taxon>
        <taxon>Embryophyta</taxon>
        <taxon>Tracheophyta</taxon>
        <taxon>Polypodiopsida</taxon>
        <taxon>Polypodiidae</taxon>
        <taxon>Polypodiales</taxon>
        <taxon>Pteridineae</taxon>
        <taxon>Pteridaceae</taxon>
        <taxon>Vittarioideae</taxon>
        <taxon>Adiantum</taxon>
    </lineage>
</organism>
<proteinExistence type="predicted"/>
<dbReference type="AlphaFoldDB" id="A0A9D4UUT0"/>
<dbReference type="EMBL" id="JABFUD020000011">
    <property type="protein sequence ID" value="KAI5073767.1"/>
    <property type="molecule type" value="Genomic_DNA"/>
</dbReference>
<name>A0A9D4UUT0_ADICA</name>
<dbReference type="Proteomes" id="UP000886520">
    <property type="component" value="Chromosome 11"/>
</dbReference>
<comment type="caution">
    <text evidence="1">The sequence shown here is derived from an EMBL/GenBank/DDBJ whole genome shotgun (WGS) entry which is preliminary data.</text>
</comment>
<evidence type="ECO:0000313" key="1">
    <source>
        <dbReference type="EMBL" id="KAI5073767.1"/>
    </source>
</evidence>
<reference evidence="1" key="1">
    <citation type="submission" date="2021-01" db="EMBL/GenBank/DDBJ databases">
        <title>Adiantum capillus-veneris genome.</title>
        <authorList>
            <person name="Fang Y."/>
            <person name="Liao Q."/>
        </authorList>
    </citation>
    <scope>NUCLEOTIDE SEQUENCE</scope>
    <source>
        <strain evidence="1">H3</strain>
        <tissue evidence="1">Leaf</tissue>
    </source>
</reference>
<protein>
    <submittedName>
        <fullName evidence="1">Uncharacterized protein</fullName>
    </submittedName>
</protein>
<gene>
    <name evidence="1" type="ORF">GOP47_0011780</name>
</gene>